<dbReference type="PROSITE" id="PS51197">
    <property type="entry name" value="HTH_RRF2_2"/>
    <property type="match status" value="1"/>
</dbReference>
<accession>A0A9E2KK24</accession>
<dbReference type="GO" id="GO:0003677">
    <property type="term" value="F:DNA binding"/>
    <property type="evidence" value="ECO:0007669"/>
    <property type="project" value="UniProtKB-KW"/>
</dbReference>
<dbReference type="InterPro" id="IPR000944">
    <property type="entry name" value="Tscrpt_reg_Rrf2"/>
</dbReference>
<dbReference type="NCBIfam" id="TIGR00738">
    <property type="entry name" value="rrf2_super"/>
    <property type="match status" value="1"/>
</dbReference>
<dbReference type="PANTHER" id="PTHR33221">
    <property type="entry name" value="WINGED HELIX-TURN-HELIX TRANSCRIPTIONAL REGULATOR, RRF2 FAMILY"/>
    <property type="match status" value="1"/>
</dbReference>
<dbReference type="InterPro" id="IPR030489">
    <property type="entry name" value="TR_Rrf2-type_CS"/>
</dbReference>
<proteinExistence type="predicted"/>
<dbReference type="GO" id="GO:0003700">
    <property type="term" value="F:DNA-binding transcription factor activity"/>
    <property type="evidence" value="ECO:0007669"/>
    <property type="project" value="TreeGrafter"/>
</dbReference>
<dbReference type="PANTHER" id="PTHR33221:SF5">
    <property type="entry name" value="HTH-TYPE TRANSCRIPTIONAL REGULATOR ISCR"/>
    <property type="match status" value="1"/>
</dbReference>
<dbReference type="AlphaFoldDB" id="A0A9E2KK24"/>
<dbReference type="EMBL" id="JAHLFH010000058">
    <property type="protein sequence ID" value="MBU3819312.1"/>
    <property type="molecule type" value="Genomic_DNA"/>
</dbReference>
<keyword evidence="1" id="KW-0238">DNA-binding</keyword>
<evidence type="ECO:0000313" key="3">
    <source>
        <dbReference type="Proteomes" id="UP000824178"/>
    </source>
</evidence>
<dbReference type="GO" id="GO:0005829">
    <property type="term" value="C:cytosol"/>
    <property type="evidence" value="ECO:0007669"/>
    <property type="project" value="TreeGrafter"/>
</dbReference>
<reference evidence="2" key="1">
    <citation type="journal article" date="2021" name="PeerJ">
        <title>Extensive microbial diversity within the chicken gut microbiome revealed by metagenomics and culture.</title>
        <authorList>
            <person name="Gilroy R."/>
            <person name="Ravi A."/>
            <person name="Getino M."/>
            <person name="Pursley I."/>
            <person name="Horton D.L."/>
            <person name="Alikhan N.F."/>
            <person name="Baker D."/>
            <person name="Gharbi K."/>
            <person name="Hall N."/>
            <person name="Watson M."/>
            <person name="Adriaenssens E.M."/>
            <person name="Foster-Nyarko E."/>
            <person name="Jarju S."/>
            <person name="Secka A."/>
            <person name="Antonio M."/>
            <person name="Oren A."/>
            <person name="Chaudhuri R.R."/>
            <person name="La Ragione R."/>
            <person name="Hildebrand F."/>
            <person name="Pallen M.J."/>
        </authorList>
    </citation>
    <scope>NUCLEOTIDE SEQUENCE</scope>
    <source>
        <strain evidence="2">742</strain>
    </source>
</reference>
<reference evidence="2" key="2">
    <citation type="submission" date="2021-04" db="EMBL/GenBank/DDBJ databases">
        <authorList>
            <person name="Gilroy R."/>
        </authorList>
    </citation>
    <scope>NUCLEOTIDE SEQUENCE</scope>
    <source>
        <strain evidence="2">742</strain>
    </source>
</reference>
<dbReference type="Pfam" id="PF02082">
    <property type="entry name" value="Rrf2"/>
    <property type="match status" value="1"/>
</dbReference>
<dbReference type="SUPFAM" id="SSF46785">
    <property type="entry name" value="Winged helix' DNA-binding domain"/>
    <property type="match status" value="1"/>
</dbReference>
<dbReference type="InterPro" id="IPR036388">
    <property type="entry name" value="WH-like_DNA-bd_sf"/>
</dbReference>
<evidence type="ECO:0000256" key="1">
    <source>
        <dbReference type="ARBA" id="ARBA00023125"/>
    </source>
</evidence>
<dbReference type="Gene3D" id="1.10.10.10">
    <property type="entry name" value="Winged helix-like DNA-binding domain superfamily/Winged helix DNA-binding domain"/>
    <property type="match status" value="1"/>
</dbReference>
<organism evidence="2 3">
    <name type="scientific">Candidatus Faecalibacterium intestinavium</name>
    <dbReference type="NCBI Taxonomy" id="2838580"/>
    <lineage>
        <taxon>Bacteria</taxon>
        <taxon>Bacillati</taxon>
        <taxon>Bacillota</taxon>
        <taxon>Clostridia</taxon>
        <taxon>Eubacteriales</taxon>
        <taxon>Oscillospiraceae</taxon>
        <taxon>Faecalibacterium</taxon>
    </lineage>
</organism>
<protein>
    <submittedName>
        <fullName evidence="2">Rrf2 family transcriptional regulator</fullName>
    </submittedName>
</protein>
<gene>
    <name evidence="2" type="ORF">H9864_02920</name>
</gene>
<name>A0A9E2KK24_9FIRM</name>
<comment type="caution">
    <text evidence="2">The sequence shown here is derived from an EMBL/GenBank/DDBJ whole genome shotgun (WGS) entry which is preliminary data.</text>
</comment>
<dbReference type="Proteomes" id="UP000824178">
    <property type="component" value="Unassembled WGS sequence"/>
</dbReference>
<dbReference type="InterPro" id="IPR036390">
    <property type="entry name" value="WH_DNA-bd_sf"/>
</dbReference>
<dbReference type="PROSITE" id="PS01332">
    <property type="entry name" value="HTH_RRF2_1"/>
    <property type="match status" value="1"/>
</dbReference>
<evidence type="ECO:0000313" key="2">
    <source>
        <dbReference type="EMBL" id="MBU3819312.1"/>
    </source>
</evidence>
<sequence>MKFSTRSRYALRLMAELARCAPGKPLSLKEISERQQLSLKYLEQIVTPLARAGLVKSERGSQGGYHLVKAPSEYTAGEILRAIEGSVAPIPCLESEVNVCPLCDQCFTLPFWTGLDEVINRYMDSVTLADLSGGLSDGQAPAAGCVPKK</sequence>